<proteinExistence type="predicted"/>
<name>A0AC34QN01_9BILA</name>
<dbReference type="WBParaSite" id="JU765_v2.g17690.t1">
    <property type="protein sequence ID" value="JU765_v2.g17690.t1"/>
    <property type="gene ID" value="JU765_v2.g17690"/>
</dbReference>
<dbReference type="Proteomes" id="UP000887576">
    <property type="component" value="Unplaced"/>
</dbReference>
<sequence length="556" mass="64793">MIFICFCMSDSEDNSPDLSTINWRNGKSSGFNPTTEAPKVDELDLLTSIQTAKNLSDLKEHYRKKKEIEVLEAPLSQLDQARIDREIAFEKTKKDLDQWQHIVNEGRVNRLVIKPKVPEGDVEFKPRTELEKQMDEVLKKSRKTRSTDDNIASAEEEILKAMNFEVARENFLKLQTMRRQMGYQEAKFRRQAKIKSKTYHRIKKRQERRTVLKEFEELVAKDPDAAKAKLDMLETDRIFERAELRHRGQNKWSKELRQYASKNPEIEKTLADHLHYHRELKQKYGKGAFSSSEDEEDEPRKLGLEDVMKLAADEASNATSQIMPEIETVAKNPWLSDELTRLRNTKANIANKMILKESVPEKPEFEVDPEFSTSLVSIVKEQTQAEIKAKVEAATKKNILDAERICNSTVFDNLNDPLYEYDGIDEQKTDSEDDKLLDKKKNKMREKKKRQRERRIIRKEKEKKREAHFEKVEEAKKKKDEKRKMAKEAMKKSKEKKGKKGVNVKDGEENEINGENNGKKDMSEKNKINGENNEKKDVVFLNLSASPEGCKNKPFI</sequence>
<protein>
    <submittedName>
        <fullName evidence="2">U3 small nucleolar RNA-associated protein 14</fullName>
    </submittedName>
</protein>
<evidence type="ECO:0000313" key="2">
    <source>
        <dbReference type="WBParaSite" id="JU765_v2.g17690.t1"/>
    </source>
</evidence>
<reference evidence="2" key="1">
    <citation type="submission" date="2022-11" db="UniProtKB">
        <authorList>
            <consortium name="WormBaseParasite"/>
        </authorList>
    </citation>
    <scope>IDENTIFICATION</scope>
</reference>
<accession>A0AC34QN01</accession>
<evidence type="ECO:0000313" key="1">
    <source>
        <dbReference type="Proteomes" id="UP000887576"/>
    </source>
</evidence>
<organism evidence="1 2">
    <name type="scientific">Panagrolaimus sp. JU765</name>
    <dbReference type="NCBI Taxonomy" id="591449"/>
    <lineage>
        <taxon>Eukaryota</taxon>
        <taxon>Metazoa</taxon>
        <taxon>Ecdysozoa</taxon>
        <taxon>Nematoda</taxon>
        <taxon>Chromadorea</taxon>
        <taxon>Rhabditida</taxon>
        <taxon>Tylenchina</taxon>
        <taxon>Panagrolaimomorpha</taxon>
        <taxon>Panagrolaimoidea</taxon>
        <taxon>Panagrolaimidae</taxon>
        <taxon>Panagrolaimus</taxon>
    </lineage>
</organism>